<protein>
    <submittedName>
        <fullName evidence="3">CAP-Gly domain-containing linker protein 1</fullName>
    </submittedName>
</protein>
<feature type="compositionally biased region" description="Polar residues" evidence="2">
    <location>
        <begin position="275"/>
        <end position="290"/>
    </location>
</feature>
<feature type="compositionally biased region" description="Polar residues" evidence="2">
    <location>
        <begin position="115"/>
        <end position="131"/>
    </location>
</feature>
<feature type="coiled-coil region" evidence="1">
    <location>
        <begin position="471"/>
        <end position="505"/>
    </location>
</feature>
<evidence type="ECO:0000313" key="3">
    <source>
        <dbReference type="EMBL" id="PHH53948.1"/>
    </source>
</evidence>
<keyword evidence="1" id="KW-0175">Coiled coil</keyword>
<feature type="compositionally biased region" description="Basic and acidic residues" evidence="2">
    <location>
        <begin position="35"/>
        <end position="95"/>
    </location>
</feature>
<dbReference type="AlphaFoldDB" id="A0A2C5X2A6"/>
<evidence type="ECO:0000256" key="2">
    <source>
        <dbReference type="SAM" id="MobiDB-lite"/>
    </source>
</evidence>
<keyword evidence="4" id="KW-1185">Reference proteome</keyword>
<comment type="caution">
    <text evidence="3">The sequence shown here is derived from an EMBL/GenBank/DDBJ whole genome shotgun (WGS) entry which is preliminary data.</text>
</comment>
<feature type="compositionally biased region" description="Low complexity" evidence="2">
    <location>
        <begin position="168"/>
        <end position="182"/>
    </location>
</feature>
<organism evidence="3 4">
    <name type="scientific">Ceratocystis fimbriata CBS 114723</name>
    <dbReference type="NCBI Taxonomy" id="1035309"/>
    <lineage>
        <taxon>Eukaryota</taxon>
        <taxon>Fungi</taxon>
        <taxon>Dikarya</taxon>
        <taxon>Ascomycota</taxon>
        <taxon>Pezizomycotina</taxon>
        <taxon>Sordariomycetes</taxon>
        <taxon>Hypocreomycetidae</taxon>
        <taxon>Microascales</taxon>
        <taxon>Ceratocystidaceae</taxon>
        <taxon>Ceratocystis</taxon>
    </lineage>
</organism>
<feature type="compositionally biased region" description="Polar residues" evidence="2">
    <location>
        <begin position="194"/>
        <end position="207"/>
    </location>
</feature>
<feature type="compositionally biased region" description="Polar residues" evidence="2">
    <location>
        <begin position="863"/>
        <end position="888"/>
    </location>
</feature>
<name>A0A2C5X2A6_9PEZI</name>
<gene>
    <name evidence="3" type="primary">Clip1</name>
    <name evidence="3" type="ORF">CFIMG_002988RA</name>
</gene>
<feature type="region of interest" description="Disordered" evidence="2">
    <location>
        <begin position="1"/>
        <end position="334"/>
    </location>
</feature>
<reference evidence="3 4" key="2">
    <citation type="journal article" date="2013" name="IMA Fungus">
        <title>IMA Genome-F 1: Ceratocystis fimbriata: Draft nuclear genome sequence for the plant pathogen, Ceratocystis fimbriata.</title>
        <authorList>
            <person name="Wilken P.M."/>
            <person name="Steenkamp E.T."/>
            <person name="Wingfield M.J."/>
            <person name="de Beer Z.W."/>
            <person name="Wingfield B.D."/>
        </authorList>
    </citation>
    <scope>NUCLEOTIDE SEQUENCE [LARGE SCALE GENOMIC DNA]</scope>
    <source>
        <strain evidence="3 4">CBS 114723</strain>
    </source>
</reference>
<dbReference type="Proteomes" id="UP000222788">
    <property type="component" value="Unassembled WGS sequence"/>
</dbReference>
<reference evidence="3 4" key="1">
    <citation type="journal article" date="2013" name="Fungal Biol.">
        <title>Analysis of microsatellite markers in the genome of the plant pathogen Ceratocystis fimbriata.</title>
        <authorList>
            <person name="Simpson M.C."/>
            <person name="Wilken P.M."/>
            <person name="Coetzee M.P."/>
            <person name="Wingfield M.J."/>
            <person name="Wingfield B.D."/>
        </authorList>
    </citation>
    <scope>NUCLEOTIDE SEQUENCE [LARGE SCALE GENOMIC DNA]</scope>
    <source>
        <strain evidence="3 4">CBS 114723</strain>
    </source>
</reference>
<dbReference type="EMBL" id="APWK03000034">
    <property type="protein sequence ID" value="PHH53948.1"/>
    <property type="molecule type" value="Genomic_DNA"/>
</dbReference>
<evidence type="ECO:0000256" key="1">
    <source>
        <dbReference type="SAM" id="Coils"/>
    </source>
</evidence>
<feature type="compositionally biased region" description="Polar residues" evidence="2">
    <location>
        <begin position="215"/>
        <end position="257"/>
    </location>
</feature>
<evidence type="ECO:0000313" key="4">
    <source>
        <dbReference type="Proteomes" id="UP000222788"/>
    </source>
</evidence>
<feature type="compositionally biased region" description="Basic and acidic residues" evidence="2">
    <location>
        <begin position="293"/>
        <end position="302"/>
    </location>
</feature>
<sequence length="1025" mass="114117">MARWSKFNDTHNTSGARDGSRNYDNGSSGGYSASHPHEDDHTSMRGQDTNRHHGKRRDSMEISHRRSSYDPSERRDTRPSTRSEFHQKEPRRDLVRVPSRSPSPRDAKRPRVGSSIRNIASNNRGSNSPTQRDAYVDGSRKSLSRQSSIVSPSIDLLEPPTHSQDPKSSSLEQQEQQQPSLHSDLEANALENPTKCSPASSIPSSPRNGDKRPYISTNAVRTGPTVQGIRSNSHTNSKIASSASGPTSAHQSNNQPLKKSLDSPKSPMARPKNIAKSSTSTDPTRLSFVQSPIERRASDAFDPKIMGSQPAKSLCEDFQPASGKEPESNDKKTPFPSIISETRHSWNALIEPFVNLIHSHISRDQLQRQVEKTTQTLEKHISRYPEVRAQADLPRHRISVLQKQLSDAEANIQSCGSALEDVFPLFQQLCHEYMPSTTSPFAPSPLSAPNPSLALLEEKFERKFQDQKTVLDRQESLLRSYEEREREHQNQTKKLEERIIRMEESRQSVPTPGENFKSAMNVSRQIQDAIKAERSNTSSIVGQIEAKNRKLIDASYEGLQKNVSRQYVTQHSFQSKMSKLEMALKKVETDIRSVEAANYKRENIFSGSIDEASLRQLQDDTRMCQKLVSSYQTVSDENTAAVTKELQEVQLKLTHCLSNMTQLESANNELKLDQKFTIDSLASLESKASDASSMATKAHTQLDATKESIMKEVENIQNTLAGSLENCETRLTEIQEKQRILSESVAKTTERLSEVYEKQSIDSAQLPMSPANLKGDFDASLDRKTLKSVMKKMKNLEETQNFVVNSWGSQLDDLRGEIPTIIEDKLSEHKAAVQRDICDSISRMSKSGGAENDGNASDKKQTLNRTAASGDSKTVSQSESQVGKTNDAGSYGANPTAAAVGPVPNVDMSKIEFVLESLTETQAKMTTFESNLQGLIHAFETIQAQYQNLRASDIYESIVEHLELWHPSSTRTMLDDLRSRIDETNNKLQEVLAMDQGSLRAGTNGVASKKRHLDGSAVVMGGIPQ</sequence>
<accession>A0A2C5X2A6</accession>
<feature type="region of interest" description="Disordered" evidence="2">
    <location>
        <begin position="843"/>
        <end position="902"/>
    </location>
</feature>
<feature type="compositionally biased region" description="Basic and acidic residues" evidence="2">
    <location>
        <begin position="324"/>
        <end position="333"/>
    </location>
</feature>
<proteinExistence type="predicted"/>